<sequence length="199" mass="22208">MTSNEGSPTAQISKPTAWKPRWRTDPTARPSVSLYAHKEIGARLKAETTHTFTLPSSSEEDPSPTKFVCIFNHLKANPQAPGELWTRHHLDLLDLNLASERPEDPLPMFSETFKGGGASYEFAGWYEIESWELVKGGSAKLKKFIQEREESKSVKSAQTWAHALASDWATVKLRKAPEDVAKRLGDPMRRVETASTSVS</sequence>
<name>A0A4Y9Z265_9AGAM</name>
<evidence type="ECO:0000256" key="1">
    <source>
        <dbReference type="SAM" id="MobiDB-lite"/>
    </source>
</evidence>
<feature type="region of interest" description="Disordered" evidence="1">
    <location>
        <begin position="1"/>
        <end position="30"/>
    </location>
</feature>
<organism evidence="2 3">
    <name type="scientific">Dentipellis fragilis</name>
    <dbReference type="NCBI Taxonomy" id="205917"/>
    <lineage>
        <taxon>Eukaryota</taxon>
        <taxon>Fungi</taxon>
        <taxon>Dikarya</taxon>
        <taxon>Basidiomycota</taxon>
        <taxon>Agaricomycotina</taxon>
        <taxon>Agaricomycetes</taxon>
        <taxon>Russulales</taxon>
        <taxon>Hericiaceae</taxon>
        <taxon>Dentipellis</taxon>
    </lineage>
</organism>
<feature type="compositionally biased region" description="Polar residues" evidence="1">
    <location>
        <begin position="1"/>
        <end position="14"/>
    </location>
</feature>
<protein>
    <submittedName>
        <fullName evidence="2">Uncharacterized protein</fullName>
    </submittedName>
</protein>
<dbReference type="Proteomes" id="UP000298327">
    <property type="component" value="Unassembled WGS sequence"/>
</dbReference>
<accession>A0A4Y9Z265</accession>
<reference evidence="2 3" key="1">
    <citation type="submission" date="2019-02" db="EMBL/GenBank/DDBJ databases">
        <title>Genome sequencing of the rare red list fungi Dentipellis fragilis.</title>
        <authorList>
            <person name="Buettner E."/>
            <person name="Kellner H."/>
        </authorList>
    </citation>
    <scope>NUCLEOTIDE SEQUENCE [LARGE SCALE GENOMIC DNA]</scope>
    <source>
        <strain evidence="2 3">DSM 105465</strain>
    </source>
</reference>
<dbReference type="OrthoDB" id="3178372at2759"/>
<gene>
    <name evidence="2" type="ORF">EVG20_g3732</name>
</gene>
<evidence type="ECO:0000313" key="2">
    <source>
        <dbReference type="EMBL" id="TFY67973.1"/>
    </source>
</evidence>
<dbReference type="AlphaFoldDB" id="A0A4Y9Z265"/>
<dbReference type="EMBL" id="SEOQ01000175">
    <property type="protein sequence ID" value="TFY67973.1"/>
    <property type="molecule type" value="Genomic_DNA"/>
</dbReference>
<proteinExistence type="predicted"/>
<evidence type="ECO:0000313" key="3">
    <source>
        <dbReference type="Proteomes" id="UP000298327"/>
    </source>
</evidence>
<keyword evidence="3" id="KW-1185">Reference proteome</keyword>
<comment type="caution">
    <text evidence="2">The sequence shown here is derived from an EMBL/GenBank/DDBJ whole genome shotgun (WGS) entry which is preliminary data.</text>
</comment>